<reference evidence="1" key="1">
    <citation type="submission" date="2014-09" db="EMBL/GenBank/DDBJ databases">
        <authorList>
            <person name="Magalhaes I.L.F."/>
            <person name="Oliveira U."/>
            <person name="Santos F.R."/>
            <person name="Vidigal T.H.D.A."/>
            <person name="Brescovit A.D."/>
            <person name="Santos A.J."/>
        </authorList>
    </citation>
    <scope>NUCLEOTIDE SEQUENCE</scope>
    <source>
        <tissue evidence="1">Shoot tissue taken approximately 20 cm above the soil surface</tissue>
    </source>
</reference>
<name>A0A0A9HCB7_ARUDO</name>
<sequence>MPARKLRDNRRRPAVEVDRYRLARGDALAVDGRRARPQLDRR</sequence>
<dbReference type="EMBL" id="GBRH01164442">
    <property type="protein sequence ID" value="JAE33454.1"/>
    <property type="molecule type" value="Transcribed_RNA"/>
</dbReference>
<reference evidence="1" key="2">
    <citation type="journal article" date="2015" name="Data Brief">
        <title>Shoot transcriptome of the giant reed, Arundo donax.</title>
        <authorList>
            <person name="Barrero R.A."/>
            <person name="Guerrero F.D."/>
            <person name="Moolhuijzen P."/>
            <person name="Goolsby J.A."/>
            <person name="Tidwell J."/>
            <person name="Bellgard S.E."/>
            <person name="Bellgard M.I."/>
        </authorList>
    </citation>
    <scope>NUCLEOTIDE SEQUENCE</scope>
    <source>
        <tissue evidence="1">Shoot tissue taken approximately 20 cm above the soil surface</tissue>
    </source>
</reference>
<accession>A0A0A9HCB7</accession>
<protein>
    <submittedName>
        <fullName evidence="1">Pox1</fullName>
    </submittedName>
</protein>
<proteinExistence type="predicted"/>
<organism evidence="1">
    <name type="scientific">Arundo donax</name>
    <name type="common">Giant reed</name>
    <name type="synonym">Donax arundinaceus</name>
    <dbReference type="NCBI Taxonomy" id="35708"/>
    <lineage>
        <taxon>Eukaryota</taxon>
        <taxon>Viridiplantae</taxon>
        <taxon>Streptophyta</taxon>
        <taxon>Embryophyta</taxon>
        <taxon>Tracheophyta</taxon>
        <taxon>Spermatophyta</taxon>
        <taxon>Magnoliopsida</taxon>
        <taxon>Liliopsida</taxon>
        <taxon>Poales</taxon>
        <taxon>Poaceae</taxon>
        <taxon>PACMAD clade</taxon>
        <taxon>Arundinoideae</taxon>
        <taxon>Arundineae</taxon>
        <taxon>Arundo</taxon>
    </lineage>
</organism>
<evidence type="ECO:0000313" key="1">
    <source>
        <dbReference type="EMBL" id="JAE33454.1"/>
    </source>
</evidence>
<dbReference type="AlphaFoldDB" id="A0A0A9HCB7"/>